<sequence>MCDTSLRGGIQEGGKQQSIPRTVAKRQSISADQPDLRTMLCEITSRLEARTRDQSRGRNQKRSASRSRQTENPDHCWYHRKFKQ</sequence>
<feature type="compositionally biased region" description="Polar residues" evidence="1">
    <location>
        <begin position="14"/>
        <end position="31"/>
    </location>
</feature>
<feature type="region of interest" description="Disordered" evidence="1">
    <location>
        <begin position="1"/>
        <end position="84"/>
    </location>
</feature>
<name>A0AAV4SQ71_CAEEX</name>
<dbReference type="AlphaFoldDB" id="A0AAV4SQ71"/>
<feature type="compositionally biased region" description="Basic and acidic residues" evidence="1">
    <location>
        <begin position="45"/>
        <end position="56"/>
    </location>
</feature>
<evidence type="ECO:0000313" key="2">
    <source>
        <dbReference type="EMBL" id="GIY36255.1"/>
    </source>
</evidence>
<comment type="caution">
    <text evidence="2">The sequence shown here is derived from an EMBL/GenBank/DDBJ whole genome shotgun (WGS) entry which is preliminary data.</text>
</comment>
<accession>A0AAV4SQ71</accession>
<keyword evidence="3" id="KW-1185">Reference proteome</keyword>
<dbReference type="Proteomes" id="UP001054945">
    <property type="component" value="Unassembled WGS sequence"/>
</dbReference>
<feature type="compositionally biased region" description="Basic and acidic residues" evidence="1">
    <location>
        <begin position="68"/>
        <end position="77"/>
    </location>
</feature>
<gene>
    <name evidence="2" type="ORF">CEXT_357151</name>
</gene>
<organism evidence="2 3">
    <name type="scientific">Caerostris extrusa</name>
    <name type="common">Bark spider</name>
    <name type="synonym">Caerostris bankana</name>
    <dbReference type="NCBI Taxonomy" id="172846"/>
    <lineage>
        <taxon>Eukaryota</taxon>
        <taxon>Metazoa</taxon>
        <taxon>Ecdysozoa</taxon>
        <taxon>Arthropoda</taxon>
        <taxon>Chelicerata</taxon>
        <taxon>Arachnida</taxon>
        <taxon>Araneae</taxon>
        <taxon>Araneomorphae</taxon>
        <taxon>Entelegynae</taxon>
        <taxon>Araneoidea</taxon>
        <taxon>Araneidae</taxon>
        <taxon>Caerostris</taxon>
    </lineage>
</organism>
<evidence type="ECO:0000256" key="1">
    <source>
        <dbReference type="SAM" id="MobiDB-lite"/>
    </source>
</evidence>
<reference evidence="2 3" key="1">
    <citation type="submission" date="2021-06" db="EMBL/GenBank/DDBJ databases">
        <title>Caerostris extrusa draft genome.</title>
        <authorList>
            <person name="Kono N."/>
            <person name="Arakawa K."/>
        </authorList>
    </citation>
    <scope>NUCLEOTIDE SEQUENCE [LARGE SCALE GENOMIC DNA]</scope>
</reference>
<evidence type="ECO:0000313" key="3">
    <source>
        <dbReference type="Proteomes" id="UP001054945"/>
    </source>
</evidence>
<protein>
    <submittedName>
        <fullName evidence="2">Uncharacterized protein</fullName>
    </submittedName>
</protein>
<proteinExistence type="predicted"/>
<dbReference type="EMBL" id="BPLR01010024">
    <property type="protein sequence ID" value="GIY36255.1"/>
    <property type="molecule type" value="Genomic_DNA"/>
</dbReference>